<dbReference type="Pfam" id="PF00561">
    <property type="entry name" value="Abhydrolase_1"/>
    <property type="match status" value="1"/>
</dbReference>
<sequence>MQEVTSTRVKTGDYETYFYRTGIGNNEAILFIHGSGPGATAWSNWQYALPFFKERGFDCIAPDLIGFGMSEHPSSPPKGIRSWMRLWVDQLKDLLDELEVKNVHLVGNSLGGAVALHLLAEAPDRIDRVVLMGSAGAPFRLTPELDRVWGFYEDPSAEAMAQIIRWFAYDESFIKDNLDSISKMRFEAAMNPAVRRSYEAMFPPLRQRIVDDLVLPSATLCRIQQQVLLVHGLNDPIVPVETSYYFAKHLPWVKMMIYGQCSHWTQVEYRESFHSLLLHFFHNEI</sequence>
<reference evidence="3 4" key="1">
    <citation type="submission" date="2016-04" db="EMBL/GenBank/DDBJ databases">
        <title>Draft genome sequence of Aeribacillus pallidus 8m3 from petroleum reservoir.</title>
        <authorList>
            <person name="Poltaraus A.B."/>
            <person name="Nazina T.N."/>
            <person name="Tourova T.P."/>
            <person name="Malakho S.M."/>
            <person name="Korshunova A.V."/>
            <person name="Sokolova D.S."/>
        </authorList>
    </citation>
    <scope>NUCLEOTIDE SEQUENCE [LARGE SCALE GENOMIC DNA]</scope>
    <source>
        <strain evidence="3 4">8m3</strain>
    </source>
</reference>
<dbReference type="InterPro" id="IPR029058">
    <property type="entry name" value="AB_hydrolase_fold"/>
</dbReference>
<dbReference type="InterPro" id="IPR000073">
    <property type="entry name" value="AB_hydrolase_1"/>
</dbReference>
<dbReference type="Gene3D" id="3.40.50.1820">
    <property type="entry name" value="alpha/beta hydrolase"/>
    <property type="match status" value="1"/>
</dbReference>
<accession>A0A167YVL3</accession>
<dbReference type="PRINTS" id="PR00111">
    <property type="entry name" value="ABHYDROLASE"/>
</dbReference>
<comment type="caution">
    <text evidence="3">The sequence shown here is derived from an EMBL/GenBank/DDBJ whole genome shotgun (WGS) entry which is preliminary data.</text>
</comment>
<feature type="domain" description="AB hydrolase-1" evidence="2">
    <location>
        <begin position="28"/>
        <end position="268"/>
    </location>
</feature>
<dbReference type="PANTHER" id="PTHR43798:SF31">
    <property type="entry name" value="AB HYDROLASE SUPERFAMILY PROTEIN YCLE"/>
    <property type="match status" value="1"/>
</dbReference>
<dbReference type="SUPFAM" id="SSF53474">
    <property type="entry name" value="alpha/beta-Hydrolases"/>
    <property type="match status" value="1"/>
</dbReference>
<organism evidence="3 4">
    <name type="scientific">Aeribacillus pallidus</name>
    <dbReference type="NCBI Taxonomy" id="33936"/>
    <lineage>
        <taxon>Bacteria</taxon>
        <taxon>Bacillati</taxon>
        <taxon>Bacillota</taxon>
        <taxon>Bacilli</taxon>
        <taxon>Bacillales</taxon>
        <taxon>Bacillaceae</taxon>
        <taxon>Aeribacillus</taxon>
    </lineage>
</organism>
<dbReference type="OrthoDB" id="9776853at2"/>
<evidence type="ECO:0000259" key="2">
    <source>
        <dbReference type="Pfam" id="PF00561"/>
    </source>
</evidence>
<dbReference type="STRING" id="33936.AZI98_17970"/>
<protein>
    <submittedName>
        <fullName evidence="3">2-hydroxy-6-oxo-6-phenylhexa-2,4-dienoate hydrolase</fullName>
    </submittedName>
</protein>
<proteinExistence type="predicted"/>
<evidence type="ECO:0000256" key="1">
    <source>
        <dbReference type="ARBA" id="ARBA00022801"/>
    </source>
</evidence>
<gene>
    <name evidence="3" type="ORF">AZI98_17970</name>
</gene>
<dbReference type="PANTHER" id="PTHR43798">
    <property type="entry name" value="MONOACYLGLYCEROL LIPASE"/>
    <property type="match status" value="1"/>
</dbReference>
<dbReference type="GO" id="GO:0016787">
    <property type="term" value="F:hydrolase activity"/>
    <property type="evidence" value="ECO:0007669"/>
    <property type="project" value="UniProtKB-KW"/>
</dbReference>
<keyword evidence="1 3" id="KW-0378">Hydrolase</keyword>
<dbReference type="Proteomes" id="UP000076476">
    <property type="component" value="Unassembled WGS sequence"/>
</dbReference>
<name>A0A167YVL3_9BACI</name>
<dbReference type="InterPro" id="IPR050266">
    <property type="entry name" value="AB_hydrolase_sf"/>
</dbReference>
<dbReference type="AlphaFoldDB" id="A0A167YVL3"/>
<evidence type="ECO:0000313" key="4">
    <source>
        <dbReference type="Proteomes" id="UP000076476"/>
    </source>
</evidence>
<dbReference type="GO" id="GO:0016020">
    <property type="term" value="C:membrane"/>
    <property type="evidence" value="ECO:0007669"/>
    <property type="project" value="TreeGrafter"/>
</dbReference>
<dbReference type="EMBL" id="LWBR01000079">
    <property type="protein sequence ID" value="KZN94593.1"/>
    <property type="molecule type" value="Genomic_DNA"/>
</dbReference>
<evidence type="ECO:0000313" key="3">
    <source>
        <dbReference type="EMBL" id="KZN94593.1"/>
    </source>
</evidence>
<keyword evidence="4" id="KW-1185">Reference proteome</keyword>